<dbReference type="EMBL" id="ML213517">
    <property type="protein sequence ID" value="TFK49105.1"/>
    <property type="molecule type" value="Genomic_DNA"/>
</dbReference>
<sequence length="69" mass="8258">MEMLMDYYLVNKIAFFVSDHWGMFMFSSPQLYVYSQEIWHNISSTPDYATIITLGIFWMQWTIMDAGWG</sequence>
<protein>
    <submittedName>
        <fullName evidence="1">Uncharacterized protein</fullName>
    </submittedName>
</protein>
<reference evidence="1 2" key="1">
    <citation type="journal article" date="2019" name="Nat. Ecol. Evol.">
        <title>Megaphylogeny resolves global patterns of mushroom evolution.</title>
        <authorList>
            <person name="Varga T."/>
            <person name="Krizsan K."/>
            <person name="Foldi C."/>
            <person name="Dima B."/>
            <person name="Sanchez-Garcia M."/>
            <person name="Sanchez-Ramirez S."/>
            <person name="Szollosi G.J."/>
            <person name="Szarkandi J.G."/>
            <person name="Papp V."/>
            <person name="Albert L."/>
            <person name="Andreopoulos W."/>
            <person name="Angelini C."/>
            <person name="Antonin V."/>
            <person name="Barry K.W."/>
            <person name="Bougher N.L."/>
            <person name="Buchanan P."/>
            <person name="Buyck B."/>
            <person name="Bense V."/>
            <person name="Catcheside P."/>
            <person name="Chovatia M."/>
            <person name="Cooper J."/>
            <person name="Damon W."/>
            <person name="Desjardin D."/>
            <person name="Finy P."/>
            <person name="Geml J."/>
            <person name="Haridas S."/>
            <person name="Hughes K."/>
            <person name="Justo A."/>
            <person name="Karasinski D."/>
            <person name="Kautmanova I."/>
            <person name="Kiss B."/>
            <person name="Kocsube S."/>
            <person name="Kotiranta H."/>
            <person name="LaButti K.M."/>
            <person name="Lechner B.E."/>
            <person name="Liimatainen K."/>
            <person name="Lipzen A."/>
            <person name="Lukacs Z."/>
            <person name="Mihaltcheva S."/>
            <person name="Morgado L.N."/>
            <person name="Niskanen T."/>
            <person name="Noordeloos M.E."/>
            <person name="Ohm R.A."/>
            <person name="Ortiz-Santana B."/>
            <person name="Ovrebo C."/>
            <person name="Racz N."/>
            <person name="Riley R."/>
            <person name="Savchenko A."/>
            <person name="Shiryaev A."/>
            <person name="Soop K."/>
            <person name="Spirin V."/>
            <person name="Szebenyi C."/>
            <person name="Tomsovsky M."/>
            <person name="Tulloss R.E."/>
            <person name="Uehling J."/>
            <person name="Grigoriev I.V."/>
            <person name="Vagvolgyi C."/>
            <person name="Papp T."/>
            <person name="Martin F.M."/>
            <person name="Miettinen O."/>
            <person name="Hibbett D.S."/>
            <person name="Nagy L.G."/>
        </authorList>
    </citation>
    <scope>NUCLEOTIDE SEQUENCE [LARGE SCALE GENOMIC DNA]</scope>
    <source>
        <strain evidence="1 2">OMC1185</strain>
    </source>
</reference>
<organism evidence="1 2">
    <name type="scientific">Heliocybe sulcata</name>
    <dbReference type="NCBI Taxonomy" id="5364"/>
    <lineage>
        <taxon>Eukaryota</taxon>
        <taxon>Fungi</taxon>
        <taxon>Dikarya</taxon>
        <taxon>Basidiomycota</taxon>
        <taxon>Agaricomycotina</taxon>
        <taxon>Agaricomycetes</taxon>
        <taxon>Gloeophyllales</taxon>
        <taxon>Gloeophyllaceae</taxon>
        <taxon>Heliocybe</taxon>
    </lineage>
</organism>
<proteinExistence type="predicted"/>
<evidence type="ECO:0000313" key="2">
    <source>
        <dbReference type="Proteomes" id="UP000305948"/>
    </source>
</evidence>
<accession>A0A5C3MW49</accession>
<keyword evidence="2" id="KW-1185">Reference proteome</keyword>
<evidence type="ECO:0000313" key="1">
    <source>
        <dbReference type="EMBL" id="TFK49105.1"/>
    </source>
</evidence>
<dbReference type="Proteomes" id="UP000305948">
    <property type="component" value="Unassembled WGS sequence"/>
</dbReference>
<dbReference type="AlphaFoldDB" id="A0A5C3MW49"/>
<name>A0A5C3MW49_9AGAM</name>
<gene>
    <name evidence="1" type="ORF">OE88DRAFT_1663482</name>
</gene>